<organism evidence="9 10">
    <name type="scientific">Podospora fimiseda</name>
    <dbReference type="NCBI Taxonomy" id="252190"/>
    <lineage>
        <taxon>Eukaryota</taxon>
        <taxon>Fungi</taxon>
        <taxon>Dikarya</taxon>
        <taxon>Ascomycota</taxon>
        <taxon>Pezizomycotina</taxon>
        <taxon>Sordariomycetes</taxon>
        <taxon>Sordariomycetidae</taxon>
        <taxon>Sordariales</taxon>
        <taxon>Podosporaceae</taxon>
        <taxon>Podospora</taxon>
    </lineage>
</organism>
<feature type="transmembrane region" description="Helical" evidence="7">
    <location>
        <begin position="245"/>
        <end position="261"/>
    </location>
</feature>
<dbReference type="GO" id="GO:0016020">
    <property type="term" value="C:membrane"/>
    <property type="evidence" value="ECO:0007669"/>
    <property type="project" value="UniProtKB-SubCell"/>
</dbReference>
<feature type="transmembrane region" description="Helical" evidence="7">
    <location>
        <begin position="118"/>
        <end position="140"/>
    </location>
</feature>
<keyword evidence="3 7" id="KW-1133">Transmembrane helix</keyword>
<dbReference type="Proteomes" id="UP001301958">
    <property type="component" value="Unassembled WGS sequence"/>
</dbReference>
<keyword evidence="10" id="KW-1185">Reference proteome</keyword>
<dbReference type="EMBL" id="MU865370">
    <property type="protein sequence ID" value="KAK4225308.1"/>
    <property type="molecule type" value="Genomic_DNA"/>
</dbReference>
<feature type="transmembrane region" description="Helical" evidence="7">
    <location>
        <begin position="73"/>
        <end position="98"/>
    </location>
</feature>
<evidence type="ECO:0000256" key="2">
    <source>
        <dbReference type="ARBA" id="ARBA00022692"/>
    </source>
</evidence>
<comment type="similarity">
    <text evidence="5">Belongs to the SAT4 family.</text>
</comment>
<dbReference type="AlphaFoldDB" id="A0AAN7BLB7"/>
<dbReference type="Pfam" id="PF20684">
    <property type="entry name" value="Fung_rhodopsin"/>
    <property type="match status" value="1"/>
</dbReference>
<evidence type="ECO:0000256" key="6">
    <source>
        <dbReference type="SAM" id="MobiDB-lite"/>
    </source>
</evidence>
<evidence type="ECO:0000256" key="5">
    <source>
        <dbReference type="ARBA" id="ARBA00038359"/>
    </source>
</evidence>
<keyword evidence="4 7" id="KW-0472">Membrane</keyword>
<reference evidence="9" key="2">
    <citation type="submission" date="2023-05" db="EMBL/GenBank/DDBJ databases">
        <authorList>
            <consortium name="Lawrence Berkeley National Laboratory"/>
            <person name="Steindorff A."/>
            <person name="Hensen N."/>
            <person name="Bonometti L."/>
            <person name="Westerberg I."/>
            <person name="Brannstrom I.O."/>
            <person name="Guillou S."/>
            <person name="Cros-Aarteil S."/>
            <person name="Calhoun S."/>
            <person name="Haridas S."/>
            <person name="Kuo A."/>
            <person name="Mondo S."/>
            <person name="Pangilinan J."/>
            <person name="Riley R."/>
            <person name="Labutti K."/>
            <person name="Andreopoulos B."/>
            <person name="Lipzen A."/>
            <person name="Chen C."/>
            <person name="Yanf M."/>
            <person name="Daum C."/>
            <person name="Ng V."/>
            <person name="Clum A."/>
            <person name="Ohm R."/>
            <person name="Martin F."/>
            <person name="Silar P."/>
            <person name="Natvig D."/>
            <person name="Lalanne C."/>
            <person name="Gautier V."/>
            <person name="Ament-Velasquez S.L."/>
            <person name="Kruys A."/>
            <person name="Hutchinson M.I."/>
            <person name="Powell A.J."/>
            <person name="Barry K."/>
            <person name="Miller A.N."/>
            <person name="Grigoriev I.V."/>
            <person name="Debuchy R."/>
            <person name="Gladieux P."/>
            <person name="Thoren M.H."/>
            <person name="Johannesson H."/>
        </authorList>
    </citation>
    <scope>NUCLEOTIDE SEQUENCE</scope>
    <source>
        <strain evidence="9">CBS 990.96</strain>
    </source>
</reference>
<dbReference type="InterPro" id="IPR049326">
    <property type="entry name" value="Rhodopsin_dom_fungi"/>
</dbReference>
<evidence type="ECO:0000313" key="9">
    <source>
        <dbReference type="EMBL" id="KAK4225308.1"/>
    </source>
</evidence>
<name>A0AAN7BLB7_9PEZI</name>
<dbReference type="PANTHER" id="PTHR33048">
    <property type="entry name" value="PTH11-LIKE INTEGRAL MEMBRANE PROTEIN (AFU_ORTHOLOGUE AFUA_5G11245)"/>
    <property type="match status" value="1"/>
</dbReference>
<evidence type="ECO:0000256" key="1">
    <source>
        <dbReference type="ARBA" id="ARBA00004141"/>
    </source>
</evidence>
<comment type="caution">
    <text evidence="9">The sequence shown here is derived from an EMBL/GenBank/DDBJ whole genome shotgun (WGS) entry which is preliminary data.</text>
</comment>
<protein>
    <recommendedName>
        <fullName evidence="8">Rhodopsin domain-containing protein</fullName>
    </recommendedName>
</protein>
<reference evidence="9" key="1">
    <citation type="journal article" date="2023" name="Mol. Phylogenet. Evol.">
        <title>Genome-scale phylogeny and comparative genomics of the fungal order Sordariales.</title>
        <authorList>
            <person name="Hensen N."/>
            <person name="Bonometti L."/>
            <person name="Westerberg I."/>
            <person name="Brannstrom I.O."/>
            <person name="Guillou S."/>
            <person name="Cros-Aarteil S."/>
            <person name="Calhoun S."/>
            <person name="Haridas S."/>
            <person name="Kuo A."/>
            <person name="Mondo S."/>
            <person name="Pangilinan J."/>
            <person name="Riley R."/>
            <person name="LaButti K."/>
            <person name="Andreopoulos B."/>
            <person name="Lipzen A."/>
            <person name="Chen C."/>
            <person name="Yan M."/>
            <person name="Daum C."/>
            <person name="Ng V."/>
            <person name="Clum A."/>
            <person name="Steindorff A."/>
            <person name="Ohm R.A."/>
            <person name="Martin F."/>
            <person name="Silar P."/>
            <person name="Natvig D.O."/>
            <person name="Lalanne C."/>
            <person name="Gautier V."/>
            <person name="Ament-Velasquez S.L."/>
            <person name="Kruys A."/>
            <person name="Hutchinson M.I."/>
            <person name="Powell A.J."/>
            <person name="Barry K."/>
            <person name="Miller A.N."/>
            <person name="Grigoriev I.V."/>
            <person name="Debuchy R."/>
            <person name="Gladieux P."/>
            <person name="Hiltunen Thoren M."/>
            <person name="Johannesson H."/>
        </authorList>
    </citation>
    <scope>NUCLEOTIDE SEQUENCE</scope>
    <source>
        <strain evidence="9">CBS 990.96</strain>
    </source>
</reference>
<feature type="transmembrane region" description="Helical" evidence="7">
    <location>
        <begin position="40"/>
        <end position="61"/>
    </location>
</feature>
<proteinExistence type="inferred from homology"/>
<dbReference type="InterPro" id="IPR052337">
    <property type="entry name" value="SAT4-like"/>
</dbReference>
<dbReference type="PANTHER" id="PTHR33048:SF47">
    <property type="entry name" value="INTEGRAL MEMBRANE PROTEIN-RELATED"/>
    <property type="match status" value="1"/>
</dbReference>
<comment type="subcellular location">
    <subcellularLocation>
        <location evidence="1">Membrane</location>
        <topology evidence="1">Multi-pass membrane protein</topology>
    </subcellularLocation>
</comment>
<feature type="compositionally biased region" description="Polar residues" evidence="6">
    <location>
        <begin position="352"/>
        <end position="363"/>
    </location>
</feature>
<keyword evidence="2 7" id="KW-0812">Transmembrane</keyword>
<evidence type="ECO:0000256" key="3">
    <source>
        <dbReference type="ARBA" id="ARBA00022989"/>
    </source>
</evidence>
<evidence type="ECO:0000313" key="10">
    <source>
        <dbReference type="Proteomes" id="UP001301958"/>
    </source>
</evidence>
<feature type="domain" description="Rhodopsin" evidence="8">
    <location>
        <begin position="57"/>
        <end position="310"/>
    </location>
</feature>
<gene>
    <name evidence="9" type="ORF">QBC38DRAFT_483387</name>
</gene>
<feature type="transmembrane region" description="Helical" evidence="7">
    <location>
        <begin position="214"/>
        <end position="233"/>
    </location>
</feature>
<feature type="region of interest" description="Disordered" evidence="6">
    <location>
        <begin position="350"/>
        <end position="375"/>
    </location>
</feature>
<accession>A0AAN7BLB7</accession>
<feature type="transmembrane region" description="Helical" evidence="7">
    <location>
        <begin position="281"/>
        <end position="307"/>
    </location>
</feature>
<evidence type="ECO:0000256" key="4">
    <source>
        <dbReference type="ARBA" id="ARBA00023136"/>
    </source>
</evidence>
<feature type="transmembrane region" description="Helical" evidence="7">
    <location>
        <begin position="152"/>
        <end position="173"/>
    </location>
</feature>
<sequence>MSEPAHNVEGLNPKDTLHGLLGVYDNLNDPVPDINKPERMIGLCISFGVMAWLCVAFRLFTRFKIVKAAGLDDLFVVLSAITMTAALAAICVATKYGLGEHYLKLNVEDASNFLKTLYVFNGTYCISTALIKISLLLQYMRLYERGTILFSVCRYLMIIVSLWGIAYSAIAWVPCSPVDKYWWISFDENTTEVKCYGYGSQNVAEFKATYESHAALNMLFDLLVMVLPIPLYFNKDAPVQTKRGLIGIVVMGSLVNIFSIWRFATTIKHQVTTYPTFDPTFYLPITAVMAGLELAAACICASIPVFWGPLIQHASQYLGIGNIFVTHEVKVETEHRFKDLGSRDQFADMEMQNPSNHSRSGSEANLAVPRSESRMEWVDKTGLQQSYQTWEQKTPTNERFGGR</sequence>
<evidence type="ECO:0000256" key="7">
    <source>
        <dbReference type="SAM" id="Phobius"/>
    </source>
</evidence>
<evidence type="ECO:0000259" key="8">
    <source>
        <dbReference type="Pfam" id="PF20684"/>
    </source>
</evidence>